<sequence length="121" mass="14397">KRYYYDSHDQLKAHLHRFVMAYNFAKRLKALKGLTPYEYICKIWKNEPDRFIFDPFQHTVGLNTKYLFNVLTNPDKSRQILCKMQVVQNHRASCQQMGEAQICPFCIDSLTRQLGQPLRLL</sequence>
<reference evidence="1 2" key="1">
    <citation type="submission" date="2018-04" db="EMBL/GenBank/DDBJ databases">
        <title>Active sludge and wastewater microbial communities from Klosterneuburg, Austria.</title>
        <authorList>
            <person name="Wagner M."/>
        </authorList>
    </citation>
    <scope>NUCLEOTIDE SEQUENCE [LARGE SCALE GENOMIC DNA]</scope>
    <source>
        <strain evidence="1 2">Nm 57</strain>
    </source>
</reference>
<protein>
    <recommendedName>
        <fullName evidence="3">Transposase</fullName>
    </recommendedName>
</protein>
<keyword evidence="2" id="KW-1185">Reference proteome</keyword>
<dbReference type="EMBL" id="QICQ01000018">
    <property type="protein sequence ID" value="PXV80137.1"/>
    <property type="molecule type" value="Genomic_DNA"/>
</dbReference>
<dbReference type="Proteomes" id="UP000247780">
    <property type="component" value="Unassembled WGS sequence"/>
</dbReference>
<evidence type="ECO:0008006" key="3">
    <source>
        <dbReference type="Google" id="ProtNLM"/>
    </source>
</evidence>
<accession>A0ABX5M9C2</accession>
<feature type="non-terminal residue" evidence="1">
    <location>
        <position position="1"/>
    </location>
</feature>
<name>A0ABX5M9C2_9PROT</name>
<evidence type="ECO:0000313" key="2">
    <source>
        <dbReference type="Proteomes" id="UP000247780"/>
    </source>
</evidence>
<gene>
    <name evidence="1" type="ORF">C8R14_1181</name>
</gene>
<organism evidence="1 2">
    <name type="scientific">Nitrosomonas eutropha</name>
    <dbReference type="NCBI Taxonomy" id="916"/>
    <lineage>
        <taxon>Bacteria</taxon>
        <taxon>Pseudomonadati</taxon>
        <taxon>Pseudomonadota</taxon>
        <taxon>Betaproteobacteria</taxon>
        <taxon>Nitrosomonadales</taxon>
        <taxon>Nitrosomonadaceae</taxon>
        <taxon>Nitrosomonas</taxon>
    </lineage>
</organism>
<comment type="caution">
    <text evidence="1">The sequence shown here is derived from an EMBL/GenBank/DDBJ whole genome shotgun (WGS) entry which is preliminary data.</text>
</comment>
<evidence type="ECO:0000313" key="1">
    <source>
        <dbReference type="EMBL" id="PXV80137.1"/>
    </source>
</evidence>
<proteinExistence type="predicted"/>